<protein>
    <submittedName>
        <fullName evidence="1">Uncharacterized protein</fullName>
    </submittedName>
</protein>
<gene>
    <name evidence="1" type="ORF">TIFTF001_003215</name>
</gene>
<organism evidence="1 2">
    <name type="scientific">Ficus carica</name>
    <name type="common">Common fig</name>
    <dbReference type="NCBI Taxonomy" id="3494"/>
    <lineage>
        <taxon>Eukaryota</taxon>
        <taxon>Viridiplantae</taxon>
        <taxon>Streptophyta</taxon>
        <taxon>Embryophyta</taxon>
        <taxon>Tracheophyta</taxon>
        <taxon>Spermatophyta</taxon>
        <taxon>Magnoliopsida</taxon>
        <taxon>eudicotyledons</taxon>
        <taxon>Gunneridae</taxon>
        <taxon>Pentapetalae</taxon>
        <taxon>rosids</taxon>
        <taxon>fabids</taxon>
        <taxon>Rosales</taxon>
        <taxon>Moraceae</taxon>
        <taxon>Ficeae</taxon>
        <taxon>Ficus</taxon>
    </lineage>
</organism>
<comment type="caution">
    <text evidence="1">The sequence shown here is derived from an EMBL/GenBank/DDBJ whole genome shotgun (WGS) entry which is preliminary data.</text>
</comment>
<evidence type="ECO:0000313" key="2">
    <source>
        <dbReference type="Proteomes" id="UP001187192"/>
    </source>
</evidence>
<reference evidence="1" key="1">
    <citation type="submission" date="2023-07" db="EMBL/GenBank/DDBJ databases">
        <title>draft genome sequence of fig (Ficus carica).</title>
        <authorList>
            <person name="Takahashi T."/>
            <person name="Nishimura K."/>
        </authorList>
    </citation>
    <scope>NUCLEOTIDE SEQUENCE</scope>
</reference>
<dbReference type="Proteomes" id="UP001187192">
    <property type="component" value="Unassembled WGS sequence"/>
</dbReference>
<accession>A0AA87ZEU1</accession>
<name>A0AA87ZEU1_FICCA</name>
<dbReference type="EMBL" id="BTGU01000003">
    <property type="protein sequence ID" value="GMN31325.1"/>
    <property type="molecule type" value="Genomic_DNA"/>
</dbReference>
<keyword evidence="2" id="KW-1185">Reference proteome</keyword>
<proteinExistence type="predicted"/>
<sequence length="130" mass="14420">MGKNWGYRSDCILGDVYSGGSPPLELLPEVMVYWRVSSLAISCAPPSVGSLEVERVSSLGHECALDVVSSRSGKHSLQWDLNLVKVEFLDNRHLGKVIGWLFSYIRRTFLGTPHLEDIFSMGCFAKMVNG</sequence>
<dbReference type="AlphaFoldDB" id="A0AA87ZEU1"/>
<evidence type="ECO:0000313" key="1">
    <source>
        <dbReference type="EMBL" id="GMN31325.1"/>
    </source>
</evidence>